<feature type="transmembrane region" description="Helical" evidence="9">
    <location>
        <begin position="324"/>
        <end position="351"/>
    </location>
</feature>
<name>A0ABV8TC35_9ACTN</name>
<evidence type="ECO:0000256" key="4">
    <source>
        <dbReference type="ARBA" id="ARBA00022989"/>
    </source>
</evidence>
<feature type="transmembrane region" description="Helical" evidence="9">
    <location>
        <begin position="468"/>
        <end position="488"/>
    </location>
</feature>
<feature type="transmembrane region" description="Helical" evidence="9">
    <location>
        <begin position="232"/>
        <end position="251"/>
    </location>
</feature>
<evidence type="ECO:0000313" key="11">
    <source>
        <dbReference type="EMBL" id="MFC4328084.1"/>
    </source>
</evidence>
<keyword evidence="5" id="KW-0560">Oxidoreductase</keyword>
<evidence type="ECO:0000256" key="8">
    <source>
        <dbReference type="SAM" id="MobiDB-lite"/>
    </source>
</evidence>
<feature type="transmembrane region" description="Helical" evidence="9">
    <location>
        <begin position="200"/>
        <end position="223"/>
    </location>
</feature>
<dbReference type="InterPro" id="IPR052175">
    <property type="entry name" value="ComplexI-like_HydComp"/>
</dbReference>
<evidence type="ECO:0000256" key="3">
    <source>
        <dbReference type="ARBA" id="ARBA00022692"/>
    </source>
</evidence>
<dbReference type="RefSeq" id="WP_381738133.1">
    <property type="nucleotide sequence ID" value="NZ_JBHSDP010000009.1"/>
</dbReference>
<proteinExistence type="predicted"/>
<evidence type="ECO:0000256" key="7">
    <source>
        <dbReference type="RuleBase" id="RU000320"/>
    </source>
</evidence>
<sequence length="696" mass="70598">MSELIAAGLLLFAAAALVDVLPGRRAPYAVPYLLGAAGSGCLAAVGAVALGRPGHAPRLDLGGTLGFGAAALRVDALSGLFWLLTFAVAVAAGLTAAGWASARRPGRGPAAYHALVLASVAVVESADNVFLFVMAWEGITLGFYLLTAAGHRRIGPAVATFGFGKVSGAALLLGLLTGTARTGDFSLAGLAELPAGAARSATWALLVLAFAVKTGLAPVQVWLPRGYAAAPAGLRPVLAGVAVNAGFYGLWRTFALLGPPPAWLAVTLLLLAALTAFLGIAHAAVQARLERVIACSSIENAGLICTGYAVALVGALTGSERLTAAGLIAATLQTIAHAVAKTLLFAGAAALEADAGTGDLERLRGTARRLPWAAGGLAAGAVTLAGLPPTAGFVSEWFLLESLMQQFRYSAFPYGLALAVAGALIALTAGFASVTFVRIVGMVVLGPRDDRPARRAPCRADLGAAGRAGVLLLALGGLAAAALTPLQLRVIGAGLAPLVPREVSAGALVSPWVVQPVFAGFSSLSPSWLWVVMPVLCAGVLVLLVAASRGGALRVRRVPAWRSASGGVHGDDRYTPFGYANPTRRVLGAVLRTRTRAVPAGAAPPGSGEPPEPGPARPDPGPEGAGPVRTAATGGTLDYASDVVEVVEVYLYQPFYRPLRALVAAAKRLQCGRLDAYLTYMLIALVGALALVAALS</sequence>
<comment type="caution">
    <text evidence="11">The sequence shown here is derived from an EMBL/GenBank/DDBJ whole genome shotgun (WGS) entry which is preliminary data.</text>
</comment>
<dbReference type="Proteomes" id="UP001595824">
    <property type="component" value="Unassembled WGS sequence"/>
</dbReference>
<keyword evidence="4 9" id="KW-1133">Transmembrane helix</keyword>
<feature type="transmembrane region" description="Helical" evidence="9">
    <location>
        <begin position="372"/>
        <end position="394"/>
    </location>
</feature>
<feature type="transmembrane region" description="Helical" evidence="9">
    <location>
        <begin position="30"/>
        <end position="50"/>
    </location>
</feature>
<feature type="transmembrane region" description="Helical" evidence="9">
    <location>
        <begin position="80"/>
        <end position="100"/>
    </location>
</feature>
<dbReference type="EMBL" id="JBHSDP010000009">
    <property type="protein sequence ID" value="MFC4328084.1"/>
    <property type="molecule type" value="Genomic_DNA"/>
</dbReference>
<feature type="transmembrane region" description="Helical" evidence="9">
    <location>
        <begin position="297"/>
        <end position="318"/>
    </location>
</feature>
<dbReference type="PANTHER" id="PTHR42682">
    <property type="entry name" value="HYDROGENASE-4 COMPONENT F"/>
    <property type="match status" value="1"/>
</dbReference>
<feature type="transmembrane region" description="Helical" evidence="9">
    <location>
        <begin position="263"/>
        <end position="285"/>
    </location>
</feature>
<evidence type="ECO:0000256" key="9">
    <source>
        <dbReference type="SAM" id="Phobius"/>
    </source>
</evidence>
<feature type="compositionally biased region" description="Pro residues" evidence="8">
    <location>
        <begin position="607"/>
        <end position="621"/>
    </location>
</feature>
<keyword evidence="3 7" id="KW-0812">Transmembrane</keyword>
<keyword evidence="6 9" id="KW-0472">Membrane</keyword>
<feature type="transmembrane region" description="Helical" evidence="9">
    <location>
        <begin position="158"/>
        <end position="180"/>
    </location>
</feature>
<feature type="transmembrane region" description="Helical" evidence="9">
    <location>
        <begin position="414"/>
        <end position="447"/>
    </location>
</feature>
<feature type="transmembrane region" description="Helical" evidence="9">
    <location>
        <begin position="528"/>
        <end position="547"/>
    </location>
</feature>
<keyword evidence="12" id="KW-1185">Reference proteome</keyword>
<feature type="region of interest" description="Disordered" evidence="8">
    <location>
        <begin position="597"/>
        <end position="631"/>
    </location>
</feature>
<evidence type="ECO:0000256" key="6">
    <source>
        <dbReference type="ARBA" id="ARBA00023136"/>
    </source>
</evidence>
<evidence type="ECO:0000256" key="2">
    <source>
        <dbReference type="ARBA" id="ARBA00022475"/>
    </source>
</evidence>
<evidence type="ECO:0000256" key="5">
    <source>
        <dbReference type="ARBA" id="ARBA00023002"/>
    </source>
</evidence>
<organism evidence="11 12">
    <name type="scientific">Streptomyces andamanensis</name>
    <dbReference type="NCBI Taxonomy" id="1565035"/>
    <lineage>
        <taxon>Bacteria</taxon>
        <taxon>Bacillati</taxon>
        <taxon>Actinomycetota</taxon>
        <taxon>Actinomycetes</taxon>
        <taxon>Kitasatosporales</taxon>
        <taxon>Streptomycetaceae</taxon>
        <taxon>Streptomyces</taxon>
    </lineage>
</organism>
<dbReference type="Pfam" id="PF00361">
    <property type="entry name" value="Proton_antipo_M"/>
    <property type="match status" value="1"/>
</dbReference>
<dbReference type="PANTHER" id="PTHR42682:SF3">
    <property type="entry name" value="FORMATE HYDROGENLYASE SUBUNIT 3-RELATED"/>
    <property type="match status" value="1"/>
</dbReference>
<feature type="transmembrane region" description="Helical" evidence="9">
    <location>
        <begin position="677"/>
        <end position="695"/>
    </location>
</feature>
<evidence type="ECO:0000256" key="1">
    <source>
        <dbReference type="ARBA" id="ARBA00004651"/>
    </source>
</evidence>
<evidence type="ECO:0000259" key="10">
    <source>
        <dbReference type="Pfam" id="PF00361"/>
    </source>
</evidence>
<comment type="subcellular location">
    <subcellularLocation>
        <location evidence="1">Cell membrane</location>
        <topology evidence="1">Multi-pass membrane protein</topology>
    </subcellularLocation>
    <subcellularLocation>
        <location evidence="7">Membrane</location>
        <topology evidence="7">Multi-pass membrane protein</topology>
    </subcellularLocation>
</comment>
<dbReference type="InterPro" id="IPR001750">
    <property type="entry name" value="ND/Mrp_TM"/>
</dbReference>
<evidence type="ECO:0000313" key="12">
    <source>
        <dbReference type="Proteomes" id="UP001595824"/>
    </source>
</evidence>
<protein>
    <submittedName>
        <fullName evidence="11">Proton-conducting transporter membrane subunit</fullName>
    </submittedName>
</protein>
<reference evidence="12" key="1">
    <citation type="journal article" date="2019" name="Int. J. Syst. Evol. Microbiol.">
        <title>The Global Catalogue of Microorganisms (GCM) 10K type strain sequencing project: providing services to taxonomists for standard genome sequencing and annotation.</title>
        <authorList>
            <consortium name="The Broad Institute Genomics Platform"/>
            <consortium name="The Broad Institute Genome Sequencing Center for Infectious Disease"/>
            <person name="Wu L."/>
            <person name="Ma J."/>
        </authorList>
    </citation>
    <scope>NUCLEOTIDE SEQUENCE [LARGE SCALE GENOMIC DNA]</scope>
    <source>
        <strain evidence="12">PCU 347</strain>
    </source>
</reference>
<gene>
    <name evidence="11" type="ORF">ACFPC0_09600</name>
</gene>
<feature type="transmembrane region" description="Helical" evidence="9">
    <location>
        <begin position="129"/>
        <end position="146"/>
    </location>
</feature>
<feature type="domain" description="NADH:quinone oxidoreductase/Mrp antiporter transmembrane" evidence="10">
    <location>
        <begin position="126"/>
        <end position="406"/>
    </location>
</feature>
<keyword evidence="2" id="KW-1003">Cell membrane</keyword>
<accession>A0ABV8TC35</accession>